<feature type="domain" description="GmrSD restriction endonucleases C-terminal" evidence="2">
    <location>
        <begin position="406"/>
        <end position="545"/>
    </location>
</feature>
<dbReference type="AlphaFoldDB" id="B2GJA1"/>
<feature type="domain" description="GmrSD restriction endonucleases N-terminal" evidence="1">
    <location>
        <begin position="12"/>
        <end position="216"/>
    </location>
</feature>
<keyword evidence="4" id="KW-1185">Reference proteome</keyword>
<evidence type="ECO:0000259" key="1">
    <source>
        <dbReference type="Pfam" id="PF03235"/>
    </source>
</evidence>
<dbReference type="HOGENOM" id="CLU_011736_2_0_11"/>
<dbReference type="Pfam" id="PF03235">
    <property type="entry name" value="GmrSD_N"/>
    <property type="match status" value="1"/>
</dbReference>
<dbReference type="InterPro" id="IPR011089">
    <property type="entry name" value="GmrSD_C"/>
</dbReference>
<dbReference type="Proteomes" id="UP000008838">
    <property type="component" value="Chromosome"/>
</dbReference>
<evidence type="ECO:0000259" key="2">
    <source>
        <dbReference type="Pfam" id="PF07510"/>
    </source>
</evidence>
<accession>B2GJA1</accession>
<evidence type="ECO:0000313" key="4">
    <source>
        <dbReference type="Proteomes" id="UP000008838"/>
    </source>
</evidence>
<dbReference type="STRING" id="378753.KRH_23020"/>
<gene>
    <name evidence="3" type="ordered locus">KRH_23020</name>
</gene>
<dbReference type="PANTHER" id="PTHR35149">
    <property type="entry name" value="SLL5132 PROTEIN"/>
    <property type="match status" value="1"/>
</dbReference>
<evidence type="ECO:0000313" key="3">
    <source>
        <dbReference type="EMBL" id="BAG30649.1"/>
    </source>
</evidence>
<name>B2GJA1_KOCRD</name>
<protein>
    <recommendedName>
        <fullName evidence="5">DUF262 domain-containing protein</fullName>
    </recommendedName>
</protein>
<proteinExistence type="predicted"/>
<reference evidence="3 4" key="1">
    <citation type="journal article" date="2008" name="J. Bacteriol.">
        <title>Complete genome sequence of the soil actinomycete Kocuria rhizophila.</title>
        <authorList>
            <person name="Takarada H."/>
            <person name="Sekine M."/>
            <person name="Kosugi H."/>
            <person name="Matsuo Y."/>
            <person name="Fujisawa T."/>
            <person name="Omata S."/>
            <person name="Kishi E."/>
            <person name="Shimizu A."/>
            <person name="Tsukatani N."/>
            <person name="Tanikawa S."/>
            <person name="Fujita N."/>
            <person name="Harayama S."/>
        </authorList>
    </citation>
    <scope>NUCLEOTIDE SEQUENCE [LARGE SCALE GENOMIC DNA]</scope>
    <source>
        <strain evidence="4">ATCC 9341 / DSM 348 / NBRC 103217 / DC2201</strain>
    </source>
</reference>
<dbReference type="EMBL" id="AP009152">
    <property type="protein sequence ID" value="BAG30649.1"/>
    <property type="molecule type" value="Genomic_DNA"/>
</dbReference>
<dbReference type="InterPro" id="IPR004919">
    <property type="entry name" value="GmrSD_N"/>
</dbReference>
<dbReference type="RefSeq" id="WP_012399370.1">
    <property type="nucleotide sequence ID" value="NC_010617.1"/>
</dbReference>
<dbReference type="Pfam" id="PF07510">
    <property type="entry name" value="GmrSD_C"/>
    <property type="match status" value="1"/>
</dbReference>
<evidence type="ECO:0008006" key="5">
    <source>
        <dbReference type="Google" id="ProtNLM"/>
    </source>
</evidence>
<organism evidence="3 4">
    <name type="scientific">Kocuria rhizophila (strain ATCC 9341 / DSM 348 / NBRC 103217 / DC2201)</name>
    <dbReference type="NCBI Taxonomy" id="378753"/>
    <lineage>
        <taxon>Bacteria</taxon>
        <taxon>Bacillati</taxon>
        <taxon>Actinomycetota</taxon>
        <taxon>Actinomycetes</taxon>
        <taxon>Micrococcales</taxon>
        <taxon>Micrococcaceae</taxon>
        <taxon>Kocuria</taxon>
    </lineage>
</organism>
<sequence>MRGQVTEVLKVYGMQERQLVIPVYQRNYDWGLKQCQQLLEDLVNVIQQGRPKHFFGAVVGQPEGSWRWVVIDGQQRLTTVSLLMLALADLLDEGTLESRDPGLAHRIRTSFLLLNEQQDTPRFKLKPVKHDADAYALLFRSDSDHIDTSSVTANYRFFKDQIPRLPIDGDDLWAAVERLEVMHLDLEQHDDAQRIFESLNSTGLALSEADKVRNLVLMGLDVHEQERVYTDYWNRIEVNVGYDTGAFLRWYLVTRTSRIPRQDQVYESFKKYITETGLRGAELLDGVRKYSTYYRQIRTATTGSSKIDLRLRRLNLLKTDVVLPLLMPLFESRETGEITDLDLAECIRTVESYIFRRYIAEVPTNALNKVFATVYRDVKRIRPENRSFAEVLGYSLRKRSGSGAFPDDAEFISSLEVKNLYNFKGERRKYLFECLENLDSNDTRDIANGIEDGSLTIEHVMPQTLTQAWHDELGDEAQRIHEQWLNRLGNLTVTGYNSSYSNSSYSTKRTMKHGFMESPFRLNLEMRSAEHWGEDQLAARTRRLCADALTYWIYPESDFEPARPQLPTEALGTDTNFTGRAAVSFTWNEHHATVANWRDLTTRVFTILLVEHRDEFLQWARTSDWFRVGAAYDPDENGVYRLDDSIGWNASSSTWTKVSLMRRVFSHLELDPEELIITLRSDETAERGQETAETAEGENFPYLEIVKFLPRLVELEGMATDDPLVQETVEEFMQSFHPFRDEQPLKTLGTSVRKFCADPERRAAATAEETIALISSKVDETEHVDPDALAEAAVGGTLSLWVGRLRETSPST</sequence>
<dbReference type="KEGG" id="krh:KRH_23020"/>
<dbReference type="PANTHER" id="PTHR35149:SF2">
    <property type="entry name" value="DUF262 DOMAIN-CONTAINING PROTEIN"/>
    <property type="match status" value="1"/>
</dbReference>
<dbReference type="eggNOG" id="COG1479">
    <property type="taxonomic scope" value="Bacteria"/>
</dbReference>